<dbReference type="InterPro" id="IPR050708">
    <property type="entry name" value="T6SS_VgrG/RHS"/>
</dbReference>
<dbReference type="RefSeq" id="WP_404546364.1">
    <property type="nucleotide sequence ID" value="NZ_JADIKJ010000006.1"/>
</dbReference>
<feature type="domain" description="Teneurin-like YD-shell" evidence="3">
    <location>
        <begin position="1536"/>
        <end position="1739"/>
    </location>
</feature>
<dbReference type="Pfam" id="PF25023">
    <property type="entry name" value="TEN_YD-shell"/>
    <property type="match status" value="1"/>
</dbReference>
<comment type="caution">
    <text evidence="4">The sequence shown here is derived from an EMBL/GenBank/DDBJ whole genome shotgun (WGS) entry which is preliminary data.</text>
</comment>
<proteinExistence type="predicted"/>
<dbReference type="InterPro" id="IPR006530">
    <property type="entry name" value="YD"/>
</dbReference>
<dbReference type="InterPro" id="IPR045351">
    <property type="entry name" value="DUF6531"/>
</dbReference>
<gene>
    <name evidence="4" type="ORF">ISP15_06675</name>
</gene>
<organism evidence="4 5">
    <name type="scientific">Dyella jejuensis</name>
    <dbReference type="NCBI Taxonomy" id="1432009"/>
    <lineage>
        <taxon>Bacteria</taxon>
        <taxon>Pseudomonadati</taxon>
        <taxon>Pseudomonadota</taxon>
        <taxon>Gammaproteobacteria</taxon>
        <taxon>Lysobacterales</taxon>
        <taxon>Rhodanobacteraceae</taxon>
        <taxon>Dyella</taxon>
    </lineage>
</organism>
<feature type="domain" description="DUF6531" evidence="2">
    <location>
        <begin position="639"/>
        <end position="707"/>
    </location>
</feature>
<evidence type="ECO:0000256" key="1">
    <source>
        <dbReference type="ARBA" id="ARBA00022737"/>
    </source>
</evidence>
<dbReference type="EMBL" id="JADIKJ010000006">
    <property type="protein sequence ID" value="MFK2900016.1"/>
    <property type="molecule type" value="Genomic_DNA"/>
</dbReference>
<dbReference type="Pfam" id="PF05593">
    <property type="entry name" value="RHS_repeat"/>
    <property type="match status" value="5"/>
</dbReference>
<keyword evidence="1" id="KW-0677">Repeat</keyword>
<evidence type="ECO:0000313" key="5">
    <source>
        <dbReference type="Proteomes" id="UP001620461"/>
    </source>
</evidence>
<sequence length="1899" mass="204251">MSYRIHTFRQAIIAALLYAMGVSTGIYTPPAQAAVPALTCTPPPAEPEMASLARALEYNLSLIYEYVYYNIDYSPTWGSKKGALGTYLDRRGNGIDQNTLFVELLRQSCISANYRYGSVTIPTAAMANLLGTQNTVAAVSTVLGNGGFSGNIDAQNTTINMVWTEATVNGTTYELDPSFKSYIAFTPIDLGKAMGYSRDSLLSSVAGGASPIPGMPAGVNSAQHFDRGQLTAQLNAYSGNLANYLKTNAPSASTKQVYGGRAITNDYYGSTFPAAGTLYDSLPGSFETVYTLTVSDSADGSNPGLSTNLYASQIAGKRLTLTYNASAQPVLALDGTVLATGAATGVPVQTVNMTVQQPYPAGANFSSWTVHPRIKTGGMYALMLVAGELGRDSLTRHQKAVQRYLNAGQTGEPATGEALTAIGTAYLSQSDRAGQFSGDYFGFVDVRHAAMGIAGKTTSAYVDFPGQTNSFSPFDASMPIDSMRAAAIGINIFNSTLESTAVDQLQKNPAVSTVRMFDYANNDGTGFIEANNANWAQVQPLLQNWDDSSKAIMAGYLQAHPDNGQIFVPQNGARKVGDWTGSGYYQLDSAGNNFNMAYLIAGGYYGGYGTLPSFNDLFSGAYSFDATGQNSLPPPLAHDPIDMRSGGYQYTHPDIDVGNGDFPFRLSFNRSYDSSNVNQSIGMGAGWRNNFMTSAMIDSDSYLAFGDDNPLAAVSSAVTAYVLQGLSNSDNPLLTNTVVASLAASWMMDQLVDNAITLNLDIGTKKFVKIPTVNGPLYVPPPGDASTITVDANTQAITLTDKFKNVYQFDAYGKLAQWHDLNGNNVTLTYNGSGADKTLALVSNNHNAKLSFTYSGNKLTQVSNGNASVSFAYKGEALISSTNQAGKTTAYTYDPFGLLTSIFYPSFPSAAAVTNVYDALGQIKTQTDASGNVWQYLFANGHRSTEVDPSGNDWSLYYDKNGNNIEDIDHVGNHTVFTYDGAGRKVQTTYPAGDSVEVAYDANSNVISQTTNPIPGAVDTVTGQPATPLVESRTYDPIFNKPVTVKNPRGYVTTNTYDTAGNLVQVTQPAVAKPGGATMSPVTKTTYSFGLPTSVTDAEGRVTTYAYDPTTLNLLSKVEDAGAGHLGLTTQYSYDAVGNKLTETDPRGNTVNYQYDALRHLTQVTQPAPFSKSITQYQYDADGQKIAEMHATGDVSDPSRTTTTVYDAGGKVISIVQPDGTSKTATYDSVGRIATETSSSGRQVAYAYDPNSRVIKVTDQVAGNLEPSISRNLGAVVREQRTYYNTGGLATLTDGSGNTLTYYYDGFKRQKQIIYPDNGYELHGLDEAGNELVTVNRSGQLIWFSYDPLNRMDSKAPDNEAQVGFGYDYTGRRMVANSSAGLNFSYGYDSAGRQISEARSDLGATTWTLDANGNRTSLTWPGKPAYTTSMAYDALNRLTDIYEGATSARKQLVHYEYNVLSQRIGSEMTGTFKAADTTIDWTKGGQVALIDNSWTGGNLDFEYSYNTDHQRTGVSISDSSFIPVGLPGNTSSYASNALNQYTAINGAGLAYDTRGNLISGNGWNYSYDTENHLYQATTPGTTANYAYDVMGRRESKTVNGLTTHYVSLGDQEIAEYSATGILQKRFIYGAGLDELVAIVDPSNNHQFALSDALGSVIGLVGDDGIMSEKNAYTAYGTSVSLGNDQSPYLYTGRRYDPETGLYYNRARMYSPVLGRFMQADPIETDGGLNFYAYVRNDPVNATDPMGLKILVNGDPYLYNQAIDYLSADSGMANLIKRLEDSPVIFVINYSKDGEDLYQPAAGLGLQDYSNIYWDPYSALRVTNGGSQTPALGLGHELAHAGASPVDRIVGNAFASGYQNYEEKRVIDEYETPAAINLGEGIRDNHYRVPYTVSSPTSKK</sequence>
<dbReference type="InterPro" id="IPR031325">
    <property type="entry name" value="RHS_repeat"/>
</dbReference>
<evidence type="ECO:0000313" key="4">
    <source>
        <dbReference type="EMBL" id="MFK2900016.1"/>
    </source>
</evidence>
<dbReference type="InterPro" id="IPR022385">
    <property type="entry name" value="Rhs_assc_core"/>
</dbReference>
<dbReference type="PANTHER" id="PTHR32305">
    <property type="match status" value="1"/>
</dbReference>
<dbReference type="Proteomes" id="UP001620461">
    <property type="component" value="Unassembled WGS sequence"/>
</dbReference>
<accession>A0ABW8JFZ4</accession>
<evidence type="ECO:0000259" key="3">
    <source>
        <dbReference type="Pfam" id="PF25023"/>
    </source>
</evidence>
<protein>
    <submittedName>
        <fullName evidence="4">RHS repeat-associated core domain-containing protein</fullName>
    </submittedName>
</protein>
<name>A0ABW8JFZ4_9GAMM</name>
<dbReference type="PANTHER" id="PTHR32305:SF15">
    <property type="entry name" value="PROTEIN RHSA-RELATED"/>
    <property type="match status" value="1"/>
</dbReference>
<dbReference type="Gene3D" id="2.180.10.10">
    <property type="entry name" value="RHS repeat-associated core"/>
    <property type="match status" value="4"/>
</dbReference>
<dbReference type="Pfam" id="PF20148">
    <property type="entry name" value="DUF6531"/>
    <property type="match status" value="1"/>
</dbReference>
<dbReference type="NCBIfam" id="TIGR01643">
    <property type="entry name" value="YD_repeat_2x"/>
    <property type="match status" value="3"/>
</dbReference>
<evidence type="ECO:0000259" key="2">
    <source>
        <dbReference type="Pfam" id="PF20148"/>
    </source>
</evidence>
<reference evidence="4 5" key="1">
    <citation type="submission" date="2020-10" db="EMBL/GenBank/DDBJ databases">
        <title>Phylogeny of dyella-like bacteria.</title>
        <authorList>
            <person name="Fu J."/>
        </authorList>
    </citation>
    <scope>NUCLEOTIDE SEQUENCE [LARGE SCALE GENOMIC DNA]</scope>
    <source>
        <strain evidence="4 5">JP1</strain>
    </source>
</reference>
<dbReference type="NCBIfam" id="TIGR03696">
    <property type="entry name" value="Rhs_assc_core"/>
    <property type="match status" value="1"/>
</dbReference>
<dbReference type="InterPro" id="IPR056823">
    <property type="entry name" value="TEN-like_YD-shell"/>
</dbReference>
<keyword evidence="5" id="KW-1185">Reference proteome</keyword>